<keyword evidence="2" id="KW-1185">Reference proteome</keyword>
<evidence type="ECO:0000313" key="2">
    <source>
        <dbReference type="Proteomes" id="UP000182762"/>
    </source>
</evidence>
<dbReference type="EMBL" id="FOXX01000025">
    <property type="protein sequence ID" value="SFQ88248.1"/>
    <property type="molecule type" value="Genomic_DNA"/>
</dbReference>
<comment type="caution">
    <text evidence="1">The sequence shown here is derived from an EMBL/GenBank/DDBJ whole genome shotgun (WGS) entry which is preliminary data.</text>
</comment>
<protein>
    <recommendedName>
        <fullName evidence="3">Lipoprotein</fullName>
    </recommendedName>
</protein>
<gene>
    <name evidence="1" type="ORF">SAMN02745910_04996</name>
</gene>
<dbReference type="Proteomes" id="UP000182762">
    <property type="component" value="Unassembled WGS sequence"/>
</dbReference>
<evidence type="ECO:0008006" key="3">
    <source>
        <dbReference type="Google" id="ProtNLM"/>
    </source>
</evidence>
<dbReference type="GeneID" id="93713509"/>
<accession>A0A1I6C513</accession>
<name>A0A1I6C513_9BACI</name>
<reference evidence="1 2" key="1">
    <citation type="submission" date="2016-10" db="EMBL/GenBank/DDBJ databases">
        <authorList>
            <person name="Varghese N."/>
            <person name="Submissions S."/>
        </authorList>
    </citation>
    <scope>NUCLEOTIDE SEQUENCE [LARGE SCALE GENOMIC DNA]</scope>
    <source>
        <strain evidence="1 2">DSM 13796</strain>
    </source>
</reference>
<dbReference type="RefSeq" id="WP_061803897.1">
    <property type="nucleotide sequence ID" value="NZ_FOXX01000025.1"/>
</dbReference>
<sequence>MKKAFIFIILFLLIGIGFLFSVRESDVFAQFPIPRTAEKDAKISHDSSVEKYARYSWPKIKKDEPIPSSYKTLITMWGWKEKEQQDRKEMTVFKKDEKEIRFFTHDGFFILVTTK</sequence>
<organism evidence="1 2">
    <name type="scientific">Priestia endophytica DSM 13796</name>
    <dbReference type="NCBI Taxonomy" id="1121089"/>
    <lineage>
        <taxon>Bacteria</taxon>
        <taxon>Bacillati</taxon>
        <taxon>Bacillota</taxon>
        <taxon>Bacilli</taxon>
        <taxon>Bacillales</taxon>
        <taxon>Bacillaceae</taxon>
        <taxon>Priestia</taxon>
    </lineage>
</organism>
<evidence type="ECO:0000313" key="1">
    <source>
        <dbReference type="EMBL" id="SFQ88248.1"/>
    </source>
</evidence>
<proteinExistence type="predicted"/>